<dbReference type="EMBL" id="CP035807">
    <property type="protein sequence ID" value="QEN05527.1"/>
    <property type="molecule type" value="Genomic_DNA"/>
</dbReference>
<dbReference type="GO" id="GO:0004844">
    <property type="term" value="F:uracil DNA N-glycosylase activity"/>
    <property type="evidence" value="ECO:0007669"/>
    <property type="project" value="UniProtKB-UniRule"/>
</dbReference>
<dbReference type="KEGG" id="sper:EW093_12645"/>
<dbReference type="EC" id="3.2.2.27" evidence="4 9"/>
<comment type="similarity">
    <text evidence="3 9">Belongs to the uracil-DNA glycosylase (UDG) superfamily. UNG family.</text>
</comment>
<keyword evidence="11" id="KW-0326">Glycosidase</keyword>
<evidence type="ECO:0000256" key="4">
    <source>
        <dbReference type="ARBA" id="ARBA00012030"/>
    </source>
</evidence>
<keyword evidence="12" id="KW-1185">Reference proteome</keyword>
<dbReference type="SMART" id="SM00987">
    <property type="entry name" value="UreE_C"/>
    <property type="match status" value="1"/>
</dbReference>
<evidence type="ECO:0000256" key="2">
    <source>
        <dbReference type="ARBA" id="ARBA00002631"/>
    </source>
</evidence>
<organism evidence="11 12">
    <name type="scientific">Thiospirochaeta perfilievii</name>
    <dbReference type="NCBI Taxonomy" id="252967"/>
    <lineage>
        <taxon>Bacteria</taxon>
        <taxon>Pseudomonadati</taxon>
        <taxon>Spirochaetota</taxon>
        <taxon>Spirochaetia</taxon>
        <taxon>Spirochaetales</taxon>
        <taxon>Spirochaetaceae</taxon>
        <taxon>Thiospirochaeta</taxon>
    </lineage>
</organism>
<dbReference type="AlphaFoldDB" id="A0A5C1QDS0"/>
<dbReference type="NCBIfam" id="TIGR00628">
    <property type="entry name" value="ung"/>
    <property type="match status" value="1"/>
</dbReference>
<name>A0A5C1QDS0_9SPIO</name>
<evidence type="ECO:0000256" key="7">
    <source>
        <dbReference type="ARBA" id="ARBA00022801"/>
    </source>
</evidence>
<dbReference type="SUPFAM" id="SSF52141">
    <property type="entry name" value="Uracil-DNA glycosylase-like"/>
    <property type="match status" value="1"/>
</dbReference>
<keyword evidence="6 9" id="KW-0227">DNA damage</keyword>
<evidence type="ECO:0000256" key="5">
    <source>
        <dbReference type="ARBA" id="ARBA00018429"/>
    </source>
</evidence>
<proteinExistence type="inferred from homology"/>
<keyword evidence="9" id="KW-0963">Cytoplasm</keyword>
<comment type="subcellular location">
    <subcellularLocation>
        <location evidence="9">Cytoplasm</location>
    </subcellularLocation>
</comment>
<reference evidence="11 12" key="2">
    <citation type="submission" date="2019-09" db="EMBL/GenBank/DDBJ databases">
        <title>Complete Genome Sequence and Methylome Analysis of free living Spirochaetas.</title>
        <authorList>
            <person name="Leshcheva N."/>
            <person name="Mikheeva N."/>
        </authorList>
    </citation>
    <scope>NUCLEOTIDE SEQUENCE [LARGE SCALE GENOMIC DNA]</scope>
    <source>
        <strain evidence="11 12">P</strain>
    </source>
</reference>
<dbReference type="NCBIfam" id="NF003589">
    <property type="entry name" value="PRK05254.1-2"/>
    <property type="match status" value="1"/>
</dbReference>
<sequence>MAVEWEQFIKNELDEEYFRVLQDKIAKDREIFTIYPKESNIYKAFEITPVDKIKCVIIGQDPYFNPDEAQGLAFSVDSSIKIPPSLRNIYKELLDDLGVSRPDGNLLPWGKQGVFLINRVLTVRAGEPNSHKDYGWLIFTKKVIEYISSLERPIVFMLWGAEARKLKGVIGRRHLILEAPHPSPLSSYRGFFGCKHFSKCNKFLKKNGLKEIDWGRE</sequence>
<dbReference type="Pfam" id="PF03167">
    <property type="entry name" value="UDG"/>
    <property type="match status" value="1"/>
</dbReference>
<protein>
    <recommendedName>
        <fullName evidence="5 9">Uracil-DNA glycosylase</fullName>
        <shortName evidence="9">UDG</shortName>
        <ecNumber evidence="4 9">3.2.2.27</ecNumber>
    </recommendedName>
</protein>
<evidence type="ECO:0000256" key="1">
    <source>
        <dbReference type="ARBA" id="ARBA00001400"/>
    </source>
</evidence>
<evidence type="ECO:0000259" key="10">
    <source>
        <dbReference type="SMART" id="SM00986"/>
    </source>
</evidence>
<feature type="domain" description="Uracil-DNA glycosylase-like" evidence="10">
    <location>
        <begin position="46"/>
        <end position="204"/>
    </location>
</feature>
<dbReference type="NCBIfam" id="NF003588">
    <property type="entry name" value="PRK05254.1-1"/>
    <property type="match status" value="1"/>
</dbReference>
<dbReference type="HAMAP" id="MF_00148">
    <property type="entry name" value="UDG"/>
    <property type="match status" value="1"/>
</dbReference>
<comment type="catalytic activity">
    <reaction evidence="1 9">
        <text>Hydrolyzes single-stranded DNA or mismatched double-stranded DNA and polynucleotides, releasing free uracil.</text>
        <dbReference type="EC" id="3.2.2.27"/>
    </reaction>
</comment>
<dbReference type="Gene3D" id="3.40.470.10">
    <property type="entry name" value="Uracil-DNA glycosylase-like domain"/>
    <property type="match status" value="1"/>
</dbReference>
<dbReference type="GO" id="GO:0097510">
    <property type="term" value="P:base-excision repair, AP site formation via deaminated base removal"/>
    <property type="evidence" value="ECO:0007669"/>
    <property type="project" value="TreeGrafter"/>
</dbReference>
<dbReference type="NCBIfam" id="NF003592">
    <property type="entry name" value="PRK05254.1-5"/>
    <property type="match status" value="1"/>
</dbReference>
<evidence type="ECO:0000313" key="11">
    <source>
        <dbReference type="EMBL" id="QEN05527.1"/>
    </source>
</evidence>
<evidence type="ECO:0000256" key="3">
    <source>
        <dbReference type="ARBA" id="ARBA00008184"/>
    </source>
</evidence>
<keyword evidence="7 9" id="KW-0378">Hydrolase</keyword>
<keyword evidence="8 9" id="KW-0234">DNA repair</keyword>
<comment type="function">
    <text evidence="2 9">Excises uracil residues from the DNA which can arise as a result of misincorporation of dUMP residues by DNA polymerase or due to deamination of cytosine.</text>
</comment>
<evidence type="ECO:0000256" key="6">
    <source>
        <dbReference type="ARBA" id="ARBA00022763"/>
    </source>
</evidence>
<evidence type="ECO:0000256" key="9">
    <source>
        <dbReference type="HAMAP-Rule" id="MF_00148"/>
    </source>
</evidence>
<evidence type="ECO:0000313" key="12">
    <source>
        <dbReference type="Proteomes" id="UP000323824"/>
    </source>
</evidence>
<dbReference type="RefSeq" id="WP_149568765.1">
    <property type="nucleotide sequence ID" value="NZ_CP035807.1"/>
</dbReference>
<dbReference type="SMART" id="SM00986">
    <property type="entry name" value="UDG"/>
    <property type="match status" value="1"/>
</dbReference>
<dbReference type="InterPro" id="IPR002043">
    <property type="entry name" value="UDG_fam1"/>
</dbReference>
<dbReference type="PANTHER" id="PTHR11264">
    <property type="entry name" value="URACIL-DNA GLYCOSYLASE"/>
    <property type="match status" value="1"/>
</dbReference>
<feature type="active site" description="Proton acceptor" evidence="9">
    <location>
        <position position="61"/>
    </location>
</feature>
<dbReference type="PANTHER" id="PTHR11264:SF0">
    <property type="entry name" value="URACIL-DNA GLYCOSYLASE"/>
    <property type="match status" value="1"/>
</dbReference>
<dbReference type="GO" id="GO:0005737">
    <property type="term" value="C:cytoplasm"/>
    <property type="evidence" value="ECO:0007669"/>
    <property type="project" value="UniProtKB-SubCell"/>
</dbReference>
<dbReference type="CDD" id="cd10027">
    <property type="entry name" value="UDG-F1-like"/>
    <property type="match status" value="1"/>
</dbReference>
<accession>A0A5C1QDS0</accession>
<dbReference type="InterPro" id="IPR005122">
    <property type="entry name" value="Uracil-DNA_glycosylase-like"/>
</dbReference>
<reference evidence="11 12" key="1">
    <citation type="submission" date="2019-02" db="EMBL/GenBank/DDBJ databases">
        <authorList>
            <person name="Fomenkov A."/>
            <person name="Dubinina G."/>
            <person name="Grabovich M."/>
            <person name="Vincze T."/>
            <person name="Roberts R.J."/>
        </authorList>
    </citation>
    <scope>NUCLEOTIDE SEQUENCE [LARGE SCALE GENOMIC DNA]</scope>
    <source>
        <strain evidence="11 12">P</strain>
    </source>
</reference>
<dbReference type="InterPro" id="IPR036895">
    <property type="entry name" value="Uracil-DNA_glycosylase-like_sf"/>
</dbReference>
<evidence type="ECO:0000256" key="8">
    <source>
        <dbReference type="ARBA" id="ARBA00023204"/>
    </source>
</evidence>
<dbReference type="Proteomes" id="UP000323824">
    <property type="component" value="Chromosome"/>
</dbReference>
<dbReference type="OrthoDB" id="9804372at2"/>
<gene>
    <name evidence="9" type="primary">ung</name>
    <name evidence="11" type="ORF">EW093_12645</name>
</gene>